<dbReference type="Pfam" id="PF18802">
    <property type="entry name" value="CxC1"/>
    <property type="match status" value="1"/>
</dbReference>
<dbReference type="InterPro" id="IPR041320">
    <property type="entry name" value="CxC1"/>
</dbReference>
<sequence>MPAYNLHTPIYGNRTSRLRRAANATRYAAMAARFRAFQRGTSNLHSQRSTANALQDDDILQSTYDEMPGPEQADGVEYESEGDESQQEIECPWMNLSADVPVPQPIDLVLQSRIEQHRWEAAQFNLRSLNETLHPTYMALKSRTQNWTGPEAERSFVNCTCLPDTLTTRFVDTVDIMGQHRRQMKFCRCTHDSTRLLQQGYLPGSPVQPQTAFSMRLMIFHNDLWNHCHVGAMPFTEALREWLEPRSERLCVKNKAHARDLRKPFSVAVDLFRRLNDMTDSLVMAALKLNEQGKLATVACPACFGPEPPSSDQYPETTRNRLIICLDGNFQHRHHTKASCEEVIQTPGIFLEQSQVDLMLGDIHLAEIKHSPPAQADRCADAHKAADDRRNESTWKGCDDTGLMGCCCRHDAAIYLANIHKSGEQRSLPCALINRILKAIEPTRNVGILYDIGCSLDKFIKIRHLFEEDQPCIQFGTSVFHAPLRYATRNHRLAAIAHRLKYHNQRGMHKLSVWLRRKFGNAVNRRLETRVELADLLCMTNPHSHSGSNYQTGFFMQQWRKQRHFQSSHTEEDNDWRLKLVKLYKDEAILELLRKRLTGPELFLATQEEVDQLLDNISQQAKELTSKAKLLHRTVTGGGEQRSEEQRLLLLLWDAKSTLFTHAVNLHAERQPVVNSRTIGARLGTKLKEKIFKAIQARRPAVNKSIAAFNKCYADYISKFPNQMLSDFTGNLTYEAFAALPLDDKFWNDGLYFHSKAAWAVDPNVCAGINCVLILSRIQEEFQLISQELARAVGWAISHHNHLSNYIAYIEDRYEQLRRYHCQMSGLPDSEVEEEDVVPLDHIDAMHMGGISRRHKMKLIVQEMKASEEAIDEDVEEAAIDMGALDGEDASEDWIRETDLAGIEEDLATL</sequence>
<keyword evidence="1" id="KW-0175">Coiled coil</keyword>
<organism evidence="4 5">
    <name type="scientific">Puccinia coronata f. sp. avenae</name>
    <dbReference type="NCBI Taxonomy" id="200324"/>
    <lineage>
        <taxon>Eukaryota</taxon>
        <taxon>Fungi</taxon>
        <taxon>Dikarya</taxon>
        <taxon>Basidiomycota</taxon>
        <taxon>Pucciniomycotina</taxon>
        <taxon>Pucciniomycetes</taxon>
        <taxon>Pucciniales</taxon>
        <taxon>Pucciniaceae</taxon>
        <taxon>Puccinia</taxon>
    </lineage>
</organism>
<feature type="coiled-coil region" evidence="1">
    <location>
        <begin position="607"/>
        <end position="634"/>
    </location>
</feature>
<evidence type="ECO:0000256" key="2">
    <source>
        <dbReference type="SAM" id="MobiDB-lite"/>
    </source>
</evidence>
<comment type="caution">
    <text evidence="4">The sequence shown here is derived from an EMBL/GenBank/DDBJ whole genome shotgun (WGS) entry which is preliminary data.</text>
</comment>
<evidence type="ECO:0000313" key="4">
    <source>
        <dbReference type="EMBL" id="PLW22689.1"/>
    </source>
</evidence>
<gene>
    <name evidence="4" type="ORF">PCASD_12851</name>
</gene>
<dbReference type="InterPro" id="IPR040521">
    <property type="entry name" value="KDZ"/>
</dbReference>
<feature type="domain" description="CxC1-like cysteine cluster associated with KDZ transposases" evidence="3">
    <location>
        <begin position="146"/>
        <end position="248"/>
    </location>
</feature>
<dbReference type="EMBL" id="PGCI01000656">
    <property type="protein sequence ID" value="PLW22689.1"/>
    <property type="molecule type" value="Genomic_DNA"/>
</dbReference>
<evidence type="ECO:0000313" key="5">
    <source>
        <dbReference type="Proteomes" id="UP000235392"/>
    </source>
</evidence>
<dbReference type="Proteomes" id="UP000235392">
    <property type="component" value="Unassembled WGS sequence"/>
</dbReference>
<reference evidence="4 5" key="1">
    <citation type="submission" date="2017-11" db="EMBL/GenBank/DDBJ databases">
        <title>De novo assembly and phasing of dikaryotic genomes from two isolates of Puccinia coronata f. sp. avenae, the causal agent of oat crown rust.</title>
        <authorList>
            <person name="Miller M.E."/>
            <person name="Zhang Y."/>
            <person name="Omidvar V."/>
            <person name="Sperschneider J."/>
            <person name="Schwessinger B."/>
            <person name="Raley C."/>
            <person name="Palmer J.M."/>
            <person name="Garnica D."/>
            <person name="Upadhyaya N."/>
            <person name="Rathjen J."/>
            <person name="Taylor J.M."/>
            <person name="Park R.F."/>
            <person name="Dodds P.N."/>
            <person name="Hirsch C.D."/>
            <person name="Kianian S.F."/>
            <person name="Figueroa M."/>
        </authorList>
    </citation>
    <scope>NUCLEOTIDE SEQUENCE [LARGE SCALE GENOMIC DNA]</scope>
    <source>
        <strain evidence="4">12SD80</strain>
    </source>
</reference>
<dbReference type="PANTHER" id="PTHR33096">
    <property type="entry name" value="CXC2 DOMAIN-CONTAINING PROTEIN"/>
    <property type="match status" value="1"/>
</dbReference>
<evidence type="ECO:0000259" key="3">
    <source>
        <dbReference type="Pfam" id="PF18802"/>
    </source>
</evidence>
<dbReference type="AlphaFoldDB" id="A0A2N5TAZ9"/>
<feature type="compositionally biased region" description="Acidic residues" evidence="2">
    <location>
        <begin position="74"/>
        <end position="84"/>
    </location>
</feature>
<accession>A0A2N5TAZ9</accession>
<dbReference type="Pfam" id="PF18758">
    <property type="entry name" value="KDZ"/>
    <property type="match status" value="1"/>
</dbReference>
<proteinExistence type="predicted"/>
<evidence type="ECO:0000256" key="1">
    <source>
        <dbReference type="SAM" id="Coils"/>
    </source>
</evidence>
<feature type="region of interest" description="Disordered" evidence="2">
    <location>
        <begin position="63"/>
        <end position="84"/>
    </location>
</feature>
<dbReference type="PANTHER" id="PTHR33096:SF1">
    <property type="entry name" value="CXC1-LIKE CYSTEINE CLUSTER ASSOCIATED WITH KDZ TRANSPOSASES DOMAIN-CONTAINING PROTEIN"/>
    <property type="match status" value="1"/>
</dbReference>
<name>A0A2N5TAZ9_9BASI</name>
<protein>
    <recommendedName>
        <fullName evidence="3">CxC1-like cysteine cluster associated with KDZ transposases domain-containing protein</fullName>
    </recommendedName>
</protein>